<accession>A0A1I4WTC8</accession>
<dbReference type="CDD" id="cd11572">
    <property type="entry name" value="RlmI_M_like"/>
    <property type="match status" value="1"/>
</dbReference>
<dbReference type="Gene3D" id="2.30.130.10">
    <property type="entry name" value="PUA domain"/>
    <property type="match status" value="1"/>
</dbReference>
<dbReference type="InterPro" id="IPR019614">
    <property type="entry name" value="SAM-dep_methyl-trfase"/>
</dbReference>
<dbReference type="EMBL" id="FOVF01000006">
    <property type="protein sequence ID" value="SFN17034.1"/>
    <property type="molecule type" value="Genomic_DNA"/>
</dbReference>
<evidence type="ECO:0000259" key="8">
    <source>
        <dbReference type="Pfam" id="PF10672"/>
    </source>
</evidence>
<comment type="similarity">
    <text evidence="7">Belongs to the methyltransferase superfamily. RlmI family.</text>
</comment>
<keyword evidence="6" id="KW-0949">S-adenosyl-L-methionine</keyword>
<dbReference type="InterPro" id="IPR029063">
    <property type="entry name" value="SAM-dependent_MTases_sf"/>
</dbReference>
<evidence type="ECO:0000313" key="11">
    <source>
        <dbReference type="Proteomes" id="UP000198575"/>
    </source>
</evidence>
<dbReference type="InterPro" id="IPR036974">
    <property type="entry name" value="PUA_sf"/>
</dbReference>
<dbReference type="Pfam" id="PF17785">
    <property type="entry name" value="PUA_3"/>
    <property type="match status" value="1"/>
</dbReference>
<evidence type="ECO:0000256" key="4">
    <source>
        <dbReference type="ARBA" id="ARBA00022603"/>
    </source>
</evidence>
<evidence type="ECO:0000259" key="9">
    <source>
        <dbReference type="Pfam" id="PF17785"/>
    </source>
</evidence>
<keyword evidence="4 10" id="KW-0489">Methyltransferase</keyword>
<dbReference type="Gene3D" id="3.30.750.80">
    <property type="entry name" value="RNA methyltransferase domain (HRMD) like"/>
    <property type="match status" value="1"/>
</dbReference>
<keyword evidence="11" id="KW-1185">Reference proteome</keyword>
<dbReference type="Pfam" id="PF10672">
    <property type="entry name" value="Methyltrans_SAM"/>
    <property type="match status" value="1"/>
</dbReference>
<evidence type="ECO:0000256" key="5">
    <source>
        <dbReference type="ARBA" id="ARBA00022679"/>
    </source>
</evidence>
<dbReference type="PANTHER" id="PTHR42873:SF1">
    <property type="entry name" value="S-ADENOSYLMETHIONINE-DEPENDENT METHYLTRANSFERASE DOMAIN-CONTAINING PROTEIN"/>
    <property type="match status" value="1"/>
</dbReference>
<comment type="subcellular location">
    <subcellularLocation>
        <location evidence="1">Cytoplasm</location>
    </subcellularLocation>
</comment>
<proteinExistence type="inferred from homology"/>
<keyword evidence="2" id="KW-0963">Cytoplasm</keyword>
<dbReference type="GO" id="GO:0005737">
    <property type="term" value="C:cytoplasm"/>
    <property type="evidence" value="ECO:0007669"/>
    <property type="project" value="UniProtKB-SubCell"/>
</dbReference>
<feature type="domain" description="S-adenosylmethionine-dependent methyltransferase" evidence="8">
    <location>
        <begin position="200"/>
        <end position="374"/>
    </location>
</feature>
<dbReference type="STRING" id="578942.SAMN05216289_10647"/>
<dbReference type="PROSITE" id="PS50890">
    <property type="entry name" value="PUA"/>
    <property type="match status" value="1"/>
</dbReference>
<reference evidence="10 11" key="1">
    <citation type="submission" date="2016-10" db="EMBL/GenBank/DDBJ databases">
        <authorList>
            <person name="de Groot N.N."/>
        </authorList>
    </citation>
    <scope>NUCLEOTIDE SEQUENCE [LARGE SCALE GENOMIC DNA]</scope>
    <source>
        <strain evidence="10 11">CGMCC 1.7659</strain>
    </source>
</reference>
<gene>
    <name evidence="10" type="ORF">SAMN05216289_10647</name>
</gene>
<dbReference type="CDD" id="cd21153">
    <property type="entry name" value="PUA_RlmI"/>
    <property type="match status" value="1"/>
</dbReference>
<dbReference type="InterPro" id="IPR015947">
    <property type="entry name" value="PUA-like_sf"/>
</dbReference>
<dbReference type="GO" id="GO:0003723">
    <property type="term" value="F:RNA binding"/>
    <property type="evidence" value="ECO:0007669"/>
    <property type="project" value="InterPro"/>
</dbReference>
<sequence length="414" mass="45946">MAGPQRIPGILIVSDEIQLPALYLKRGEDTRLRAGHLWVFSNEVDVQRSPLGGFEPGQACVIADSRDKPIGVGYVNPNSLICARLVSRGIEHALDRSLLVHRLKVALALRERLYEEPWYRLVFGESDGLPGLTIDRFGDVLVAQTTTAGMERLKDAITEAALKVLKPRQLWWKNDASIRSMENLPAYADLGYGEAVAAPLIVREAGLEFECDPVGGQKTGWFYDQRGNRDHLRALVKGKRVLDMFSYLGGWGIRAAAFGASEVVCVDASQSAVDAIGRNAQRNGFGDRVSAVRADAFDYLKALREQRERFDVVILDPPAFVKRKKDLAEGRIAYRRLNELGMQVLERDGILITCSCSYHMPRASLLDGVQQAARHLDRQAQLLVDLQQGPDHPVHPAIAETDYLKGFVLRVLPA</sequence>
<dbReference type="GO" id="GO:0008168">
    <property type="term" value="F:methyltransferase activity"/>
    <property type="evidence" value="ECO:0007669"/>
    <property type="project" value="UniProtKB-KW"/>
</dbReference>
<keyword evidence="5 10" id="KW-0808">Transferase</keyword>
<evidence type="ECO:0000256" key="7">
    <source>
        <dbReference type="ARBA" id="ARBA00038091"/>
    </source>
</evidence>
<feature type="domain" description="RlmI-like PUA" evidence="9">
    <location>
        <begin position="22"/>
        <end position="88"/>
    </location>
</feature>
<keyword evidence="3" id="KW-0698">rRNA processing</keyword>
<dbReference type="InterPro" id="IPR041532">
    <property type="entry name" value="RlmI-like_PUA"/>
</dbReference>
<evidence type="ECO:0000256" key="2">
    <source>
        <dbReference type="ARBA" id="ARBA00022490"/>
    </source>
</evidence>
<evidence type="ECO:0000256" key="3">
    <source>
        <dbReference type="ARBA" id="ARBA00022552"/>
    </source>
</evidence>
<evidence type="ECO:0000256" key="6">
    <source>
        <dbReference type="ARBA" id="ARBA00022691"/>
    </source>
</evidence>
<dbReference type="PANTHER" id="PTHR42873">
    <property type="entry name" value="RIBOSOMAL RNA LARGE SUBUNIT METHYLTRANSFERASE"/>
    <property type="match status" value="1"/>
</dbReference>
<dbReference type="CDD" id="cd02440">
    <property type="entry name" value="AdoMet_MTases"/>
    <property type="match status" value="1"/>
</dbReference>
<name>A0A1I4WTC8_9GAMM</name>
<dbReference type="SUPFAM" id="SSF53335">
    <property type="entry name" value="S-adenosyl-L-methionine-dependent methyltransferases"/>
    <property type="match status" value="1"/>
</dbReference>
<dbReference type="GO" id="GO:0032259">
    <property type="term" value="P:methylation"/>
    <property type="evidence" value="ECO:0007669"/>
    <property type="project" value="UniProtKB-KW"/>
</dbReference>
<dbReference type="Proteomes" id="UP000198575">
    <property type="component" value="Unassembled WGS sequence"/>
</dbReference>
<organism evidence="10 11">
    <name type="scientific">Dokdonella immobilis</name>
    <dbReference type="NCBI Taxonomy" id="578942"/>
    <lineage>
        <taxon>Bacteria</taxon>
        <taxon>Pseudomonadati</taxon>
        <taxon>Pseudomonadota</taxon>
        <taxon>Gammaproteobacteria</taxon>
        <taxon>Lysobacterales</taxon>
        <taxon>Rhodanobacteraceae</taxon>
        <taxon>Dokdonella</taxon>
    </lineage>
</organism>
<dbReference type="Gene3D" id="3.40.50.150">
    <property type="entry name" value="Vaccinia Virus protein VP39"/>
    <property type="match status" value="1"/>
</dbReference>
<protein>
    <submittedName>
        <fullName evidence="10">SAM-dependent methyltransferase</fullName>
    </submittedName>
</protein>
<dbReference type="GO" id="GO:0006364">
    <property type="term" value="P:rRNA processing"/>
    <property type="evidence" value="ECO:0007669"/>
    <property type="project" value="UniProtKB-KW"/>
</dbReference>
<dbReference type="SUPFAM" id="SSF88697">
    <property type="entry name" value="PUA domain-like"/>
    <property type="match status" value="1"/>
</dbReference>
<evidence type="ECO:0000256" key="1">
    <source>
        <dbReference type="ARBA" id="ARBA00004496"/>
    </source>
</evidence>
<dbReference type="AlphaFoldDB" id="A0A1I4WTC8"/>
<evidence type="ECO:0000313" key="10">
    <source>
        <dbReference type="EMBL" id="SFN17034.1"/>
    </source>
</evidence>